<proteinExistence type="predicted"/>
<evidence type="ECO:0000313" key="2">
    <source>
        <dbReference type="EMBL" id="GID59225.1"/>
    </source>
</evidence>
<feature type="transmembrane region" description="Helical" evidence="1">
    <location>
        <begin position="6"/>
        <end position="29"/>
    </location>
</feature>
<keyword evidence="1" id="KW-0472">Membrane</keyword>
<evidence type="ECO:0000313" key="3">
    <source>
        <dbReference type="Proteomes" id="UP000612282"/>
    </source>
</evidence>
<sequence>MTPVWAPVLAASVAVVGTLAAAIFTQVWAARREDKRRADERSEKDLTYERESQIRLYQERRSAYVNYIQVLHQTSETLRELSLAEKPGDGARRAAADAFRFSDLLAAREDLALVADLRLAIVAREAFLNLVSFRDLVARGLDLESPERLANWEGHRKTLSSLRAEMRRSLGIPELGEPSKLGPGF</sequence>
<keyword evidence="1" id="KW-0812">Transmembrane</keyword>
<dbReference type="EMBL" id="BOMG01000095">
    <property type="protein sequence ID" value="GID59225.1"/>
    <property type="molecule type" value="Genomic_DNA"/>
</dbReference>
<organism evidence="2 3">
    <name type="scientific">Actinoplanes couchii</name>
    <dbReference type="NCBI Taxonomy" id="403638"/>
    <lineage>
        <taxon>Bacteria</taxon>
        <taxon>Bacillati</taxon>
        <taxon>Actinomycetota</taxon>
        <taxon>Actinomycetes</taxon>
        <taxon>Micromonosporales</taxon>
        <taxon>Micromonosporaceae</taxon>
        <taxon>Actinoplanes</taxon>
    </lineage>
</organism>
<evidence type="ECO:0000256" key="1">
    <source>
        <dbReference type="SAM" id="Phobius"/>
    </source>
</evidence>
<comment type="caution">
    <text evidence="2">The sequence shown here is derived from an EMBL/GenBank/DDBJ whole genome shotgun (WGS) entry which is preliminary data.</text>
</comment>
<evidence type="ECO:0008006" key="4">
    <source>
        <dbReference type="Google" id="ProtNLM"/>
    </source>
</evidence>
<keyword evidence="3" id="KW-1185">Reference proteome</keyword>
<name>A0ABQ3XL70_9ACTN</name>
<keyword evidence="1" id="KW-1133">Transmembrane helix</keyword>
<protein>
    <recommendedName>
        <fullName evidence="4">Secreted protein</fullName>
    </recommendedName>
</protein>
<dbReference type="RefSeq" id="WP_203805132.1">
    <property type="nucleotide sequence ID" value="NZ_BAAAQE010000117.1"/>
</dbReference>
<gene>
    <name evidence="2" type="ORF">Aco03nite_076290</name>
</gene>
<reference evidence="2 3" key="1">
    <citation type="submission" date="2021-01" db="EMBL/GenBank/DDBJ databases">
        <title>Whole genome shotgun sequence of Actinoplanes couchii NBRC 106145.</title>
        <authorList>
            <person name="Komaki H."/>
            <person name="Tamura T."/>
        </authorList>
    </citation>
    <scope>NUCLEOTIDE SEQUENCE [LARGE SCALE GENOMIC DNA]</scope>
    <source>
        <strain evidence="2 3">NBRC 106145</strain>
    </source>
</reference>
<accession>A0ABQ3XL70</accession>
<dbReference type="Proteomes" id="UP000612282">
    <property type="component" value="Unassembled WGS sequence"/>
</dbReference>